<comment type="cofactor">
    <cofactor evidence="1 7">
        <name>heme</name>
        <dbReference type="ChEBI" id="CHEBI:30413"/>
    </cofactor>
</comment>
<evidence type="ECO:0000256" key="5">
    <source>
        <dbReference type="ARBA" id="ARBA00023004"/>
    </source>
</evidence>
<feature type="transmembrane region" description="Helical" evidence="9">
    <location>
        <begin position="16"/>
        <end position="38"/>
    </location>
</feature>
<evidence type="ECO:0000256" key="1">
    <source>
        <dbReference type="ARBA" id="ARBA00001971"/>
    </source>
</evidence>
<dbReference type="OrthoDB" id="1470350at2759"/>
<evidence type="ECO:0000313" key="11">
    <source>
        <dbReference type="Proteomes" id="UP000799423"/>
    </source>
</evidence>
<dbReference type="InterPro" id="IPR047146">
    <property type="entry name" value="Cyt_P450_E_CYP52_fungi"/>
</dbReference>
<keyword evidence="4 8" id="KW-0560">Oxidoreductase</keyword>
<dbReference type="PANTHER" id="PTHR24287">
    <property type="entry name" value="P450, PUTATIVE (EUROFUNG)-RELATED"/>
    <property type="match status" value="1"/>
</dbReference>
<keyword evidence="3 7" id="KW-0479">Metal-binding</keyword>
<dbReference type="InterPro" id="IPR036396">
    <property type="entry name" value="Cyt_P450_sf"/>
</dbReference>
<feature type="binding site" description="axial binding residue" evidence="7">
    <location>
        <position position="469"/>
    </location>
    <ligand>
        <name>heme</name>
        <dbReference type="ChEBI" id="CHEBI:30413"/>
    </ligand>
    <ligandPart>
        <name>Fe</name>
        <dbReference type="ChEBI" id="CHEBI:18248"/>
    </ligandPart>
</feature>
<sequence>MMSLTSHVPDLSPVSWLAIFAVFSILVHNVFFCVAEEIKIRRHGGRAPRFQSWIPSEFVAGLVFLWGITRHALRDDNIKFLHNCFHRARQTRKHPLTFEVSMLGRRTLFTADPGNIKTMLAAQFDSFGKGQRFRADWFDLMGNSIFNVDGHAWHESRQRLRPLFTRQRVSNLECFERHVQQLLPFLNEGQTVDMKDLLSRFALDCSADFSLGRQVDSLTCRNDDFFEAFERIRRTQSLIERLGPLNFLIPRSQFRRDLDTIDMFMRPTIEHAISMPQVELEELGKADRDWTFVHACAAISRDPKFLRDELMTVLIAGRDTISTTLTFVFYELAKNPQVLADLRREIEETVGIHASARIPTYEDLKRMRFLSNILSETLRLYPNAPFNIRTALKDTSLPCGGGLDGSGPIGLGEGTQVIYSTHLLHLTPELYPPNSPDFPPPDELSPNRWRSWTPQPWTYIPFNGGPRICIGQQLALTEMSYLLVRVFQRFSRVELQMEKQTFHSTGWSRIGDAPELAERFITSRLQMASEITLSPRGKVSLAFFH</sequence>
<evidence type="ECO:0000256" key="2">
    <source>
        <dbReference type="ARBA" id="ARBA00010617"/>
    </source>
</evidence>
<dbReference type="AlphaFoldDB" id="A0A6A7AQZ5"/>
<feature type="transmembrane region" description="Helical" evidence="9">
    <location>
        <begin position="50"/>
        <end position="68"/>
    </location>
</feature>
<gene>
    <name evidence="10" type="ORF">T440DRAFT_459952</name>
</gene>
<dbReference type="PROSITE" id="PS00086">
    <property type="entry name" value="CYTOCHROME_P450"/>
    <property type="match status" value="1"/>
</dbReference>
<organism evidence="10 11">
    <name type="scientific">Plenodomus tracheiphilus IPT5</name>
    <dbReference type="NCBI Taxonomy" id="1408161"/>
    <lineage>
        <taxon>Eukaryota</taxon>
        <taxon>Fungi</taxon>
        <taxon>Dikarya</taxon>
        <taxon>Ascomycota</taxon>
        <taxon>Pezizomycotina</taxon>
        <taxon>Dothideomycetes</taxon>
        <taxon>Pleosporomycetidae</taxon>
        <taxon>Pleosporales</taxon>
        <taxon>Pleosporineae</taxon>
        <taxon>Leptosphaeriaceae</taxon>
        <taxon>Plenodomus</taxon>
    </lineage>
</organism>
<dbReference type="PRINTS" id="PR00463">
    <property type="entry name" value="EP450I"/>
</dbReference>
<dbReference type="PRINTS" id="PR00385">
    <property type="entry name" value="P450"/>
</dbReference>
<evidence type="ECO:0000256" key="9">
    <source>
        <dbReference type="SAM" id="Phobius"/>
    </source>
</evidence>
<dbReference type="GO" id="GO:0020037">
    <property type="term" value="F:heme binding"/>
    <property type="evidence" value="ECO:0007669"/>
    <property type="project" value="InterPro"/>
</dbReference>
<proteinExistence type="inferred from homology"/>
<evidence type="ECO:0000256" key="6">
    <source>
        <dbReference type="ARBA" id="ARBA00023033"/>
    </source>
</evidence>
<dbReference type="Pfam" id="PF00067">
    <property type="entry name" value="p450"/>
    <property type="match status" value="1"/>
</dbReference>
<protein>
    <submittedName>
        <fullName evidence="10">Cytochrome P450</fullName>
    </submittedName>
</protein>
<dbReference type="GO" id="GO:0016705">
    <property type="term" value="F:oxidoreductase activity, acting on paired donors, with incorporation or reduction of molecular oxygen"/>
    <property type="evidence" value="ECO:0007669"/>
    <property type="project" value="InterPro"/>
</dbReference>
<keyword evidence="7 8" id="KW-0349">Heme</keyword>
<evidence type="ECO:0000313" key="10">
    <source>
        <dbReference type="EMBL" id="KAF2845720.1"/>
    </source>
</evidence>
<dbReference type="Proteomes" id="UP000799423">
    <property type="component" value="Unassembled WGS sequence"/>
</dbReference>
<dbReference type="GO" id="GO:0005506">
    <property type="term" value="F:iron ion binding"/>
    <property type="evidence" value="ECO:0007669"/>
    <property type="project" value="InterPro"/>
</dbReference>
<reference evidence="10" key="1">
    <citation type="submission" date="2020-01" db="EMBL/GenBank/DDBJ databases">
        <authorList>
            <consortium name="DOE Joint Genome Institute"/>
            <person name="Haridas S."/>
            <person name="Albert R."/>
            <person name="Binder M."/>
            <person name="Bloem J."/>
            <person name="Labutti K."/>
            <person name="Salamov A."/>
            <person name="Andreopoulos B."/>
            <person name="Baker S.E."/>
            <person name="Barry K."/>
            <person name="Bills G."/>
            <person name="Bluhm B.H."/>
            <person name="Cannon C."/>
            <person name="Castanera R."/>
            <person name="Culley D.E."/>
            <person name="Daum C."/>
            <person name="Ezra D."/>
            <person name="Gonzalez J.B."/>
            <person name="Henrissat B."/>
            <person name="Kuo A."/>
            <person name="Liang C."/>
            <person name="Lipzen A."/>
            <person name="Lutzoni F."/>
            <person name="Magnuson J."/>
            <person name="Mondo S."/>
            <person name="Nolan M."/>
            <person name="Ohm R."/>
            <person name="Pangilinan J."/>
            <person name="Park H.-J."/>
            <person name="Ramirez L."/>
            <person name="Alfaro M."/>
            <person name="Sun H."/>
            <person name="Tritt A."/>
            <person name="Yoshinaga Y."/>
            <person name="Zwiers L.-H."/>
            <person name="Turgeon B.G."/>
            <person name="Goodwin S.B."/>
            <person name="Spatafora J.W."/>
            <person name="Crous P.W."/>
            <person name="Grigoriev I.V."/>
        </authorList>
    </citation>
    <scope>NUCLEOTIDE SEQUENCE</scope>
    <source>
        <strain evidence="10">IPT5</strain>
    </source>
</reference>
<evidence type="ECO:0000256" key="7">
    <source>
        <dbReference type="PIRSR" id="PIRSR602401-1"/>
    </source>
</evidence>
<dbReference type="SUPFAM" id="SSF48264">
    <property type="entry name" value="Cytochrome P450"/>
    <property type="match status" value="1"/>
</dbReference>
<evidence type="ECO:0000256" key="4">
    <source>
        <dbReference type="ARBA" id="ARBA00023002"/>
    </source>
</evidence>
<dbReference type="EMBL" id="MU006343">
    <property type="protein sequence ID" value="KAF2845720.1"/>
    <property type="molecule type" value="Genomic_DNA"/>
</dbReference>
<dbReference type="CDD" id="cd11063">
    <property type="entry name" value="CYP52"/>
    <property type="match status" value="1"/>
</dbReference>
<dbReference type="GO" id="GO:0004497">
    <property type="term" value="F:monooxygenase activity"/>
    <property type="evidence" value="ECO:0007669"/>
    <property type="project" value="UniProtKB-KW"/>
</dbReference>
<keyword evidence="9" id="KW-0812">Transmembrane</keyword>
<evidence type="ECO:0000256" key="8">
    <source>
        <dbReference type="RuleBase" id="RU000461"/>
    </source>
</evidence>
<accession>A0A6A7AQZ5</accession>
<keyword evidence="9" id="KW-1133">Transmembrane helix</keyword>
<keyword evidence="11" id="KW-1185">Reference proteome</keyword>
<evidence type="ECO:0000256" key="3">
    <source>
        <dbReference type="ARBA" id="ARBA00022723"/>
    </source>
</evidence>
<name>A0A6A7AQZ5_9PLEO</name>
<dbReference type="Gene3D" id="1.10.630.10">
    <property type="entry name" value="Cytochrome P450"/>
    <property type="match status" value="1"/>
</dbReference>
<dbReference type="InterPro" id="IPR002401">
    <property type="entry name" value="Cyt_P450_E_grp-I"/>
</dbReference>
<comment type="similarity">
    <text evidence="2 8">Belongs to the cytochrome P450 family.</text>
</comment>
<keyword evidence="9" id="KW-0472">Membrane</keyword>
<dbReference type="PANTHER" id="PTHR24287:SF5">
    <property type="entry name" value="P450, PUTATIVE (EUROFUNG)-RELATED"/>
    <property type="match status" value="1"/>
</dbReference>
<dbReference type="InterPro" id="IPR001128">
    <property type="entry name" value="Cyt_P450"/>
</dbReference>
<keyword evidence="5 7" id="KW-0408">Iron</keyword>
<dbReference type="InterPro" id="IPR017972">
    <property type="entry name" value="Cyt_P450_CS"/>
</dbReference>
<keyword evidence="6 8" id="KW-0503">Monooxygenase</keyword>